<keyword evidence="3" id="KW-1185">Reference proteome</keyword>
<evidence type="ECO:0000259" key="1">
    <source>
        <dbReference type="Pfam" id="PF12713"/>
    </source>
</evidence>
<dbReference type="Pfam" id="PF12713">
    <property type="entry name" value="DUF3806"/>
    <property type="match status" value="1"/>
</dbReference>
<protein>
    <recommendedName>
        <fullName evidence="1">DUF3806 domain-containing protein</fullName>
    </recommendedName>
</protein>
<proteinExistence type="predicted"/>
<dbReference type="EMBL" id="BAAAEW010000023">
    <property type="protein sequence ID" value="GAA0756868.1"/>
    <property type="molecule type" value="Genomic_DNA"/>
</dbReference>
<dbReference type="RefSeq" id="WP_141288791.1">
    <property type="nucleotide sequence ID" value="NZ_BAAAEW010000023.1"/>
</dbReference>
<gene>
    <name evidence="2" type="ORF">GCM10009107_35820</name>
</gene>
<dbReference type="Proteomes" id="UP001500279">
    <property type="component" value="Unassembled WGS sequence"/>
</dbReference>
<dbReference type="InterPro" id="IPR024266">
    <property type="entry name" value="DUF3806"/>
</dbReference>
<comment type="caution">
    <text evidence="2">The sequence shown here is derived from an EMBL/GenBank/DDBJ whole genome shotgun (WGS) entry which is preliminary data.</text>
</comment>
<evidence type="ECO:0000313" key="2">
    <source>
        <dbReference type="EMBL" id="GAA0756868.1"/>
    </source>
</evidence>
<accession>A0ABN1K761</accession>
<evidence type="ECO:0000313" key="3">
    <source>
        <dbReference type="Proteomes" id="UP001500279"/>
    </source>
</evidence>
<name>A0ABN1K761_9BURK</name>
<reference evidence="2 3" key="1">
    <citation type="journal article" date="2019" name="Int. J. Syst. Evol. Microbiol.">
        <title>The Global Catalogue of Microorganisms (GCM) 10K type strain sequencing project: providing services to taxonomists for standard genome sequencing and annotation.</title>
        <authorList>
            <consortium name="The Broad Institute Genomics Platform"/>
            <consortium name="The Broad Institute Genome Sequencing Center for Infectious Disease"/>
            <person name="Wu L."/>
            <person name="Ma J."/>
        </authorList>
    </citation>
    <scope>NUCLEOTIDE SEQUENCE [LARGE SCALE GENOMIC DNA]</scope>
    <source>
        <strain evidence="2 3">JCM 15503</strain>
    </source>
</reference>
<sequence>MSIVTDILDALRRFGKPTQRSALARQNAQLEGKTLLAQKRQSIPSPDGPVEAFIATIEPSPETMVALSDAETAPILENASFAGAFINVFLGTSSPGWTLQNLDQAFEAWLSGKDKHGYSSDAVVEILGAAFGQYCIEHLHMQWIKLTDQYGTTLAVNGIDRQFRGFPYHTISKRIESGEFGFFSPVYAALAHQASSATLRTYT</sequence>
<feature type="domain" description="DUF3806" evidence="1">
    <location>
        <begin position="121"/>
        <end position="179"/>
    </location>
</feature>
<organism evidence="2 3">
    <name type="scientific">Ideonella azotifigens</name>
    <dbReference type="NCBI Taxonomy" id="513160"/>
    <lineage>
        <taxon>Bacteria</taxon>
        <taxon>Pseudomonadati</taxon>
        <taxon>Pseudomonadota</taxon>
        <taxon>Betaproteobacteria</taxon>
        <taxon>Burkholderiales</taxon>
        <taxon>Sphaerotilaceae</taxon>
        <taxon>Ideonella</taxon>
    </lineage>
</organism>